<dbReference type="EMBL" id="SLZQ01000010">
    <property type="protein sequence ID" value="TCS35624.1"/>
    <property type="molecule type" value="Genomic_DNA"/>
</dbReference>
<evidence type="ECO:0000313" key="2">
    <source>
        <dbReference type="Proteomes" id="UP000295382"/>
    </source>
</evidence>
<evidence type="ECO:0008006" key="3">
    <source>
        <dbReference type="Google" id="ProtNLM"/>
    </source>
</evidence>
<comment type="caution">
    <text evidence="1">The sequence shown here is derived from an EMBL/GenBank/DDBJ whole genome shotgun (WGS) entry which is preliminary data.</text>
</comment>
<keyword evidence="2" id="KW-1185">Reference proteome</keyword>
<sequence length="240" mass="27138">MTLEFLTQSPTNTETKQKLSTIVKQKTEGRIFLLTGNVSAQRNDIAADMLLSLIEWAAESKNRELVIWVGVWVDFNAVNRAREEYVKSNPGKSPDSFKYDENEYLTTHKVADDLANLYVQAERKYMDRKPSPPVITPTIQFWGVKKWHAKALGLSGKGKEFKDAQCAIFGSTNFSANALGGKSFELDLYMDTKTETGGALLDAFIRKIVPLLDEAKTHNLVPDFQNIVFLKIAEWQKKRS</sequence>
<dbReference type="AlphaFoldDB" id="A0A4R3HSI8"/>
<name>A0A4R3HSI8_PAULE</name>
<protein>
    <recommendedName>
        <fullName evidence="3">Phospholipase D-like domain-containing protein</fullName>
    </recommendedName>
</protein>
<reference evidence="1 2" key="1">
    <citation type="submission" date="2019-03" db="EMBL/GenBank/DDBJ databases">
        <title>Genomic Encyclopedia of Type Strains, Phase IV (KMG-IV): sequencing the most valuable type-strain genomes for metagenomic binning, comparative biology and taxonomic classification.</title>
        <authorList>
            <person name="Goeker M."/>
        </authorList>
    </citation>
    <scope>NUCLEOTIDE SEQUENCE [LARGE SCALE GENOMIC DNA]</scope>
    <source>
        <strain evidence="1 2">DSM 7445</strain>
    </source>
</reference>
<proteinExistence type="predicted"/>
<gene>
    <name evidence="1" type="ORF">EDC30_11093</name>
</gene>
<accession>A0A4R3HSI8</accession>
<dbReference type="RefSeq" id="WP_132259628.1">
    <property type="nucleotide sequence ID" value="NZ_SLZQ01000010.1"/>
</dbReference>
<evidence type="ECO:0000313" key="1">
    <source>
        <dbReference type="EMBL" id="TCS35624.1"/>
    </source>
</evidence>
<dbReference type="Proteomes" id="UP000295382">
    <property type="component" value="Unassembled WGS sequence"/>
</dbReference>
<organism evidence="1 2">
    <name type="scientific">Paucimonas lemoignei</name>
    <name type="common">Pseudomonas lemoignei</name>
    <dbReference type="NCBI Taxonomy" id="29443"/>
    <lineage>
        <taxon>Bacteria</taxon>
        <taxon>Pseudomonadati</taxon>
        <taxon>Pseudomonadota</taxon>
        <taxon>Betaproteobacteria</taxon>
        <taxon>Burkholderiales</taxon>
        <taxon>Burkholderiaceae</taxon>
        <taxon>Paucimonas</taxon>
    </lineage>
</organism>
<dbReference type="OrthoDB" id="9181746at2"/>